<dbReference type="Gene3D" id="6.10.140.280">
    <property type="match status" value="1"/>
</dbReference>
<gene>
    <name evidence="3" type="ORF">K0U00_31615</name>
</gene>
<dbReference type="SUPFAM" id="SSF53335">
    <property type="entry name" value="S-adenosyl-L-methionine-dependent methyltransferases"/>
    <property type="match status" value="1"/>
</dbReference>
<sequence length="228" mass="25813">MNKDSHQVKVKFDEIADKYDQQRRMLIPSFDDFYGIPVAFSGQSRNAPRILDLGAGTGLFSSFFVEKYPDAELTLIDLSSNMMDIAKVRFSHLSRVEYIVADYSAYEYSGKFDIIISSLSIHHLEDAAKQAIYAKAYSLLEDDGLFINADQVLGSTPAIHRYYEETWRAAVLCSGLSQDNLDLALERMKIDKYATVESQLGWLARAGFTDVDCLFKHYNFAVLTGRRA</sequence>
<protein>
    <submittedName>
        <fullName evidence="3">Class I SAM-dependent methyltransferase</fullName>
    </submittedName>
</protein>
<dbReference type="GO" id="GO:0008168">
    <property type="term" value="F:methyltransferase activity"/>
    <property type="evidence" value="ECO:0007669"/>
    <property type="project" value="UniProtKB-KW"/>
</dbReference>
<dbReference type="Proteomes" id="UP001519887">
    <property type="component" value="Unassembled WGS sequence"/>
</dbReference>
<dbReference type="CDD" id="cd02440">
    <property type="entry name" value="AdoMet_MTases"/>
    <property type="match status" value="1"/>
</dbReference>
<keyword evidence="4" id="KW-1185">Reference proteome</keyword>
<dbReference type="Pfam" id="PF13649">
    <property type="entry name" value="Methyltransf_25"/>
    <property type="match status" value="1"/>
</dbReference>
<dbReference type="PANTHER" id="PTHR43861">
    <property type="entry name" value="TRANS-ACONITATE 2-METHYLTRANSFERASE-RELATED"/>
    <property type="match status" value="1"/>
</dbReference>
<name>A0ABS7CD16_9BACL</name>
<dbReference type="PANTHER" id="PTHR43861:SF3">
    <property type="entry name" value="PUTATIVE (AFU_ORTHOLOGUE AFUA_2G14390)-RELATED"/>
    <property type="match status" value="1"/>
</dbReference>
<dbReference type="InterPro" id="IPR041698">
    <property type="entry name" value="Methyltransf_25"/>
</dbReference>
<proteinExistence type="predicted"/>
<keyword evidence="3" id="KW-0489">Methyltransferase</keyword>
<evidence type="ECO:0000256" key="1">
    <source>
        <dbReference type="ARBA" id="ARBA00022679"/>
    </source>
</evidence>
<evidence type="ECO:0000313" key="4">
    <source>
        <dbReference type="Proteomes" id="UP001519887"/>
    </source>
</evidence>
<organism evidence="3 4">
    <name type="scientific">Paenibacillus sepulcri</name>
    <dbReference type="NCBI Taxonomy" id="359917"/>
    <lineage>
        <taxon>Bacteria</taxon>
        <taxon>Bacillati</taxon>
        <taxon>Bacillota</taxon>
        <taxon>Bacilli</taxon>
        <taxon>Bacillales</taxon>
        <taxon>Paenibacillaceae</taxon>
        <taxon>Paenibacillus</taxon>
    </lineage>
</organism>
<dbReference type="InterPro" id="IPR029063">
    <property type="entry name" value="SAM-dependent_MTases_sf"/>
</dbReference>
<reference evidence="3 4" key="1">
    <citation type="submission" date="2021-07" db="EMBL/GenBank/DDBJ databases">
        <title>Paenibacillus radiodurans sp. nov., isolated from the southeastern edge of Tengger Desert.</title>
        <authorList>
            <person name="Zhang G."/>
        </authorList>
    </citation>
    <scope>NUCLEOTIDE SEQUENCE [LARGE SCALE GENOMIC DNA]</scope>
    <source>
        <strain evidence="3 4">CCM 7311</strain>
    </source>
</reference>
<evidence type="ECO:0000313" key="3">
    <source>
        <dbReference type="EMBL" id="MBW7458600.1"/>
    </source>
</evidence>
<accession>A0ABS7CD16</accession>
<dbReference type="EMBL" id="JAHZIK010001262">
    <property type="protein sequence ID" value="MBW7458600.1"/>
    <property type="molecule type" value="Genomic_DNA"/>
</dbReference>
<dbReference type="Gene3D" id="3.40.50.150">
    <property type="entry name" value="Vaccinia Virus protein VP39"/>
    <property type="match status" value="1"/>
</dbReference>
<dbReference type="RefSeq" id="WP_210039291.1">
    <property type="nucleotide sequence ID" value="NZ_JBHLVU010000043.1"/>
</dbReference>
<evidence type="ECO:0000259" key="2">
    <source>
        <dbReference type="Pfam" id="PF13649"/>
    </source>
</evidence>
<dbReference type="GO" id="GO:0032259">
    <property type="term" value="P:methylation"/>
    <property type="evidence" value="ECO:0007669"/>
    <property type="project" value="UniProtKB-KW"/>
</dbReference>
<feature type="domain" description="Methyltransferase" evidence="2">
    <location>
        <begin position="50"/>
        <end position="144"/>
    </location>
</feature>
<keyword evidence="1" id="KW-0808">Transferase</keyword>
<comment type="caution">
    <text evidence="3">The sequence shown here is derived from an EMBL/GenBank/DDBJ whole genome shotgun (WGS) entry which is preliminary data.</text>
</comment>